<dbReference type="AlphaFoldDB" id="A0AA39HJX7"/>
<comment type="similarity">
    <text evidence="1">Belongs to the DCC1 family.</text>
</comment>
<dbReference type="GO" id="GO:0000775">
    <property type="term" value="C:chromosome, centromeric region"/>
    <property type="evidence" value="ECO:0007669"/>
    <property type="project" value="TreeGrafter"/>
</dbReference>
<dbReference type="PANTHER" id="PTHR13395">
    <property type="entry name" value="SISTER CHROMATID COHESION PROTEIN DCC1-RELATED"/>
    <property type="match status" value="1"/>
</dbReference>
<evidence type="ECO:0000313" key="4">
    <source>
        <dbReference type="EMBL" id="KAK0407242.1"/>
    </source>
</evidence>
<keyword evidence="5" id="KW-1185">Reference proteome</keyword>
<evidence type="ECO:0000256" key="1">
    <source>
        <dbReference type="ARBA" id="ARBA00007017"/>
    </source>
</evidence>
<name>A0AA39HJX7_9BILA</name>
<protein>
    <recommendedName>
        <fullName evidence="2">Sister chromatid cohesion protein DCC1</fullName>
    </recommendedName>
</protein>
<dbReference type="EMBL" id="JAUCMV010000004">
    <property type="protein sequence ID" value="KAK0407242.1"/>
    <property type="molecule type" value="Genomic_DNA"/>
</dbReference>
<evidence type="ECO:0000256" key="2">
    <source>
        <dbReference type="ARBA" id="ARBA00017682"/>
    </source>
</evidence>
<organism evidence="4 5">
    <name type="scientific">Steinernema hermaphroditum</name>
    <dbReference type="NCBI Taxonomy" id="289476"/>
    <lineage>
        <taxon>Eukaryota</taxon>
        <taxon>Metazoa</taxon>
        <taxon>Ecdysozoa</taxon>
        <taxon>Nematoda</taxon>
        <taxon>Chromadorea</taxon>
        <taxon>Rhabditida</taxon>
        <taxon>Tylenchina</taxon>
        <taxon>Panagrolaimomorpha</taxon>
        <taxon>Strongyloidoidea</taxon>
        <taxon>Steinernematidae</taxon>
        <taxon>Steinernema</taxon>
    </lineage>
</organism>
<reference evidence="4" key="1">
    <citation type="submission" date="2023-06" db="EMBL/GenBank/DDBJ databases">
        <title>Genomic analysis of the entomopathogenic nematode Steinernema hermaphroditum.</title>
        <authorList>
            <person name="Schwarz E.M."/>
            <person name="Heppert J.K."/>
            <person name="Baniya A."/>
            <person name="Schwartz H.T."/>
            <person name="Tan C.-H."/>
            <person name="Antoshechkin I."/>
            <person name="Sternberg P.W."/>
            <person name="Goodrich-Blair H."/>
            <person name="Dillman A.R."/>
        </authorList>
    </citation>
    <scope>NUCLEOTIDE SEQUENCE</scope>
    <source>
        <strain evidence="4">PS9179</strain>
        <tissue evidence="4">Whole animal</tissue>
    </source>
</reference>
<proteinExistence type="inferred from homology"/>
<dbReference type="InterPro" id="IPR019128">
    <property type="entry name" value="Dcc1"/>
</dbReference>
<sequence>MLTSPDDSHLPSQKFFEAMRLPKHLESLPPGFEDVFKVDPEKEKTLLRDGHVAPIKEDIVFHTKDLQALRVEYEALMRARAAETAAKEVKQEIEEDANGERNCIEMDRFIVRRPAKKASQLSSQDAAMPGAPQTTEIDLDDTSNLLGNVDRVKEFFTLAKELDRVEPTIQQIFFDENAVPVDYKLVELPKDLADKFERGEKFVLRGDHDDQPVLCTEDRTFLIKEAEISNSMIFADGLSLASGLTEGDVQLKLCPISAVRNIFWELTEIEHLSMNRLKDILREDELHWEEPVESTAKKHTWEYLLDHVQMSEKQLKESLLSQPTVEVQGVFRWLSSDYRDRLINEITDLCDERDVADVNVDGVTFDALRNRLPTHICDQAIEWFLRDQCKPKDGEDGVCALDECQICRSKSSQLLRTTVQFNLEHFEQLVEKLLPVPMELKYEYLRGMALVTETMTTGKTVQYLAVEDLPENLKDRFQLLFSLKSPWKYSEVEPYLDDICASSKAKGQVLLRFCRCATINGEKTYFPAER</sequence>
<evidence type="ECO:0000256" key="3">
    <source>
        <dbReference type="ARBA" id="ARBA00022705"/>
    </source>
</evidence>
<dbReference type="GO" id="GO:0006260">
    <property type="term" value="P:DNA replication"/>
    <property type="evidence" value="ECO:0007669"/>
    <property type="project" value="UniProtKB-KW"/>
</dbReference>
<dbReference type="Pfam" id="PF09724">
    <property type="entry name" value="Dcc1"/>
    <property type="match status" value="1"/>
</dbReference>
<dbReference type="GO" id="GO:0034088">
    <property type="term" value="P:maintenance of mitotic sister chromatid cohesion"/>
    <property type="evidence" value="ECO:0007669"/>
    <property type="project" value="TreeGrafter"/>
</dbReference>
<dbReference type="PANTHER" id="PTHR13395:SF6">
    <property type="entry name" value="SISTER CHROMATID COHESION PROTEIN DCC1"/>
    <property type="match status" value="1"/>
</dbReference>
<gene>
    <name evidence="4" type="ORF">QR680_019099</name>
</gene>
<evidence type="ECO:0000313" key="5">
    <source>
        <dbReference type="Proteomes" id="UP001175271"/>
    </source>
</evidence>
<dbReference type="GO" id="GO:0031390">
    <property type="term" value="C:Ctf18 RFC-like complex"/>
    <property type="evidence" value="ECO:0007669"/>
    <property type="project" value="InterPro"/>
</dbReference>
<dbReference type="GO" id="GO:0000785">
    <property type="term" value="C:chromatin"/>
    <property type="evidence" value="ECO:0007669"/>
    <property type="project" value="TreeGrafter"/>
</dbReference>
<dbReference type="Proteomes" id="UP001175271">
    <property type="component" value="Unassembled WGS sequence"/>
</dbReference>
<comment type="caution">
    <text evidence="4">The sequence shown here is derived from an EMBL/GenBank/DDBJ whole genome shotgun (WGS) entry which is preliminary data.</text>
</comment>
<keyword evidence="3" id="KW-0235">DNA replication</keyword>
<accession>A0AA39HJX7</accession>